<protein>
    <submittedName>
        <fullName evidence="10">Acyl-CoA dehydrogenase</fullName>
    </submittedName>
</protein>
<dbReference type="AlphaFoldDB" id="W4LMD0"/>
<dbReference type="InterPro" id="IPR036250">
    <property type="entry name" value="AcylCo_DH-like_C"/>
</dbReference>
<proteinExistence type="inferred from homology"/>
<keyword evidence="11" id="KW-1185">Reference proteome</keyword>
<dbReference type="InterPro" id="IPR006091">
    <property type="entry name" value="Acyl-CoA_Oxase/DH_mid-dom"/>
</dbReference>
<dbReference type="EMBL" id="AZHW01000480">
    <property type="protein sequence ID" value="ETW99132.1"/>
    <property type="molecule type" value="Genomic_DNA"/>
</dbReference>
<dbReference type="Gene3D" id="1.10.540.10">
    <property type="entry name" value="Acyl-CoA dehydrogenase/oxidase, N-terminal domain"/>
    <property type="match status" value="1"/>
</dbReference>
<dbReference type="GO" id="GO:0033539">
    <property type="term" value="P:fatty acid beta-oxidation using acyl-CoA dehydrogenase"/>
    <property type="evidence" value="ECO:0007669"/>
    <property type="project" value="TreeGrafter"/>
</dbReference>
<keyword evidence="3 6" id="KW-0285">Flavoprotein</keyword>
<evidence type="ECO:0000256" key="2">
    <source>
        <dbReference type="ARBA" id="ARBA00009347"/>
    </source>
</evidence>
<evidence type="ECO:0000256" key="5">
    <source>
        <dbReference type="ARBA" id="ARBA00023002"/>
    </source>
</evidence>
<dbReference type="FunFam" id="1.10.540.10:FF:000013">
    <property type="entry name" value="Acyl-CoA dehydrogenase"/>
    <property type="match status" value="1"/>
</dbReference>
<feature type="domain" description="Acyl-CoA dehydrogenase/oxidase N-terminal" evidence="9">
    <location>
        <begin position="9"/>
        <end position="119"/>
    </location>
</feature>
<dbReference type="Proteomes" id="UP000019141">
    <property type="component" value="Unassembled WGS sequence"/>
</dbReference>
<evidence type="ECO:0000256" key="1">
    <source>
        <dbReference type="ARBA" id="ARBA00001974"/>
    </source>
</evidence>
<feature type="non-terminal residue" evidence="10">
    <location>
        <position position="321"/>
    </location>
</feature>
<comment type="similarity">
    <text evidence="2 6">Belongs to the acyl-CoA dehydrogenase family.</text>
</comment>
<evidence type="ECO:0000259" key="8">
    <source>
        <dbReference type="Pfam" id="PF02770"/>
    </source>
</evidence>
<organism evidence="10 11">
    <name type="scientific">Entotheonella factor</name>
    <dbReference type="NCBI Taxonomy" id="1429438"/>
    <lineage>
        <taxon>Bacteria</taxon>
        <taxon>Pseudomonadati</taxon>
        <taxon>Nitrospinota/Tectimicrobiota group</taxon>
        <taxon>Candidatus Tectimicrobiota</taxon>
        <taxon>Candidatus Entotheonellia</taxon>
        <taxon>Candidatus Entotheonellales</taxon>
        <taxon>Candidatus Entotheonellaceae</taxon>
        <taxon>Candidatus Entotheonella</taxon>
    </lineage>
</organism>
<comment type="caution">
    <text evidence="10">The sequence shown here is derived from an EMBL/GenBank/DDBJ whole genome shotgun (WGS) entry which is preliminary data.</text>
</comment>
<dbReference type="InterPro" id="IPR050741">
    <property type="entry name" value="Acyl-CoA_dehydrogenase"/>
</dbReference>
<feature type="domain" description="Acyl-CoA oxidase/dehydrogenase middle" evidence="8">
    <location>
        <begin position="124"/>
        <end position="221"/>
    </location>
</feature>
<dbReference type="SUPFAM" id="SSF56645">
    <property type="entry name" value="Acyl-CoA dehydrogenase NM domain-like"/>
    <property type="match status" value="1"/>
</dbReference>
<evidence type="ECO:0000256" key="6">
    <source>
        <dbReference type="RuleBase" id="RU362125"/>
    </source>
</evidence>
<gene>
    <name evidence="10" type="ORF">ETSY1_16145</name>
</gene>
<evidence type="ECO:0000313" key="11">
    <source>
        <dbReference type="Proteomes" id="UP000019141"/>
    </source>
</evidence>
<dbReference type="Gene3D" id="2.40.110.10">
    <property type="entry name" value="Butyryl-CoA Dehydrogenase, subunit A, domain 2"/>
    <property type="match status" value="1"/>
</dbReference>
<evidence type="ECO:0000313" key="10">
    <source>
        <dbReference type="EMBL" id="ETW99132.1"/>
    </source>
</evidence>
<dbReference type="InterPro" id="IPR046373">
    <property type="entry name" value="Acyl-CoA_Oxase/DH_mid-dom_sf"/>
</dbReference>
<dbReference type="Pfam" id="PF00441">
    <property type="entry name" value="Acyl-CoA_dh_1"/>
    <property type="match status" value="1"/>
</dbReference>
<dbReference type="SUPFAM" id="SSF47203">
    <property type="entry name" value="Acyl-CoA dehydrogenase C-terminal domain-like"/>
    <property type="match status" value="1"/>
</dbReference>
<dbReference type="GO" id="GO:0005737">
    <property type="term" value="C:cytoplasm"/>
    <property type="evidence" value="ECO:0007669"/>
    <property type="project" value="TreeGrafter"/>
</dbReference>
<dbReference type="Pfam" id="PF02771">
    <property type="entry name" value="Acyl-CoA_dh_N"/>
    <property type="match status" value="1"/>
</dbReference>
<reference evidence="10 11" key="1">
    <citation type="journal article" date="2014" name="Nature">
        <title>An environmental bacterial taxon with a large and distinct metabolic repertoire.</title>
        <authorList>
            <person name="Wilson M.C."/>
            <person name="Mori T."/>
            <person name="Ruckert C."/>
            <person name="Uria A.R."/>
            <person name="Helf M.J."/>
            <person name="Takada K."/>
            <person name="Gernert C."/>
            <person name="Steffens U.A."/>
            <person name="Heycke N."/>
            <person name="Schmitt S."/>
            <person name="Rinke C."/>
            <person name="Helfrich E.J."/>
            <person name="Brachmann A.O."/>
            <person name="Gurgui C."/>
            <person name="Wakimoto T."/>
            <person name="Kracht M."/>
            <person name="Crusemann M."/>
            <person name="Hentschel U."/>
            <person name="Abe I."/>
            <person name="Matsunaga S."/>
            <person name="Kalinowski J."/>
            <person name="Takeyama H."/>
            <person name="Piel J."/>
        </authorList>
    </citation>
    <scope>NUCLEOTIDE SEQUENCE [LARGE SCALE GENOMIC DNA]</scope>
    <source>
        <strain evidence="11">TSY1</strain>
    </source>
</reference>
<dbReference type="PANTHER" id="PTHR48083:SF1">
    <property type="entry name" value="DEHYDROGENASE, PUTATIVE (AFU_ORTHOLOGUE AFUA_7G06510)-RELATED"/>
    <property type="match status" value="1"/>
</dbReference>
<dbReference type="GO" id="GO:0003995">
    <property type="term" value="F:acyl-CoA dehydrogenase activity"/>
    <property type="evidence" value="ECO:0007669"/>
    <property type="project" value="TreeGrafter"/>
</dbReference>
<dbReference type="GO" id="GO:0050660">
    <property type="term" value="F:flavin adenine dinucleotide binding"/>
    <property type="evidence" value="ECO:0007669"/>
    <property type="project" value="InterPro"/>
</dbReference>
<dbReference type="Gene3D" id="1.20.140.10">
    <property type="entry name" value="Butyryl-CoA Dehydrogenase, subunit A, domain 3"/>
    <property type="match status" value="1"/>
</dbReference>
<keyword evidence="4 6" id="KW-0274">FAD</keyword>
<evidence type="ECO:0000256" key="3">
    <source>
        <dbReference type="ARBA" id="ARBA00022630"/>
    </source>
</evidence>
<dbReference type="InterPro" id="IPR009100">
    <property type="entry name" value="AcylCoA_DH/oxidase_NM_dom_sf"/>
</dbReference>
<sequence length="321" mass="35356">MTDISMTLTEDQQTLKRAVMDLCKLYPGEYWRELDDKQEYPHEFVDELTKAGYLGALIPEEYGGGGLSILEGGLILQAINESGGNAAACHAQMYIMGTVLRHGSPEQKAQYLPKIATGELRLQAFGVTEPNSGSDTTKLQTTAVRDGDHYVVNGQKIFISRVLQSDLMLLLARTTPLSEVQKRTQGLSVFLFDIRELDGFDARPLRMMLNHSTNVVYFDNVHIPANSLIGEEGRGFSYILDGMNAERILVASESIGDGRWFIDKAVQYSKDRVIFDKPIGANQGVQFPIAKAHMAVEAADLMRLKAAAMFEAGMPCGAEAN</sequence>
<dbReference type="InterPro" id="IPR009075">
    <property type="entry name" value="AcylCo_DH/oxidase_C"/>
</dbReference>
<evidence type="ECO:0000256" key="4">
    <source>
        <dbReference type="ARBA" id="ARBA00022827"/>
    </source>
</evidence>
<dbReference type="InterPro" id="IPR013786">
    <property type="entry name" value="AcylCoA_DH/ox_N"/>
</dbReference>
<dbReference type="InterPro" id="IPR037069">
    <property type="entry name" value="AcylCoA_DH/ox_N_sf"/>
</dbReference>
<name>W4LMD0_ENTF1</name>
<dbReference type="HOGENOM" id="CLU_018204_0_2_7"/>
<keyword evidence="5 6" id="KW-0560">Oxidoreductase</keyword>
<evidence type="ECO:0000259" key="7">
    <source>
        <dbReference type="Pfam" id="PF00441"/>
    </source>
</evidence>
<evidence type="ECO:0000259" key="9">
    <source>
        <dbReference type="Pfam" id="PF02771"/>
    </source>
</evidence>
<accession>W4LMD0</accession>
<feature type="domain" description="Acyl-CoA dehydrogenase/oxidase C-terminal" evidence="7">
    <location>
        <begin position="233"/>
        <end position="320"/>
    </location>
</feature>
<dbReference type="Pfam" id="PF02770">
    <property type="entry name" value="Acyl-CoA_dh_M"/>
    <property type="match status" value="1"/>
</dbReference>
<dbReference type="PANTHER" id="PTHR48083">
    <property type="entry name" value="MEDIUM-CHAIN SPECIFIC ACYL-COA DEHYDROGENASE, MITOCHONDRIAL-RELATED"/>
    <property type="match status" value="1"/>
</dbReference>
<comment type="cofactor">
    <cofactor evidence="1 6">
        <name>FAD</name>
        <dbReference type="ChEBI" id="CHEBI:57692"/>
    </cofactor>
</comment>